<reference evidence="2" key="1">
    <citation type="submission" date="2016-10" db="EMBL/GenBank/DDBJ databases">
        <authorList>
            <person name="Varghese N."/>
            <person name="Submissions S."/>
        </authorList>
    </citation>
    <scope>NUCLEOTIDE SEQUENCE [LARGE SCALE GENOMIC DNA]</scope>
    <source>
        <strain evidence="2">K1</strain>
    </source>
</reference>
<evidence type="ECO:0000313" key="2">
    <source>
        <dbReference type="Proteomes" id="UP000198979"/>
    </source>
</evidence>
<dbReference type="OrthoDB" id="2973268at2"/>
<accession>A0A1I0TKN5</accession>
<organism evidence="1 2">
    <name type="scientific">Anoxybacillus pushchinoensis</name>
    <dbReference type="NCBI Taxonomy" id="150248"/>
    <lineage>
        <taxon>Bacteria</taxon>
        <taxon>Bacillati</taxon>
        <taxon>Bacillota</taxon>
        <taxon>Bacilli</taxon>
        <taxon>Bacillales</taxon>
        <taxon>Anoxybacillaceae</taxon>
        <taxon>Anoxybacillus</taxon>
    </lineage>
</organism>
<name>A0A1I0TKN5_9BACL</name>
<gene>
    <name evidence="1" type="ORF">SAMN05216169_103216</name>
</gene>
<sequence>MAEIHTNGYVSIREHIVANWKKIVLLNASNAQVFTTNIDGTKARWAHTKGTQQIKIGKTPWGEEIFETVEIESNRVLEISLTVSGADVSLSSTVTKIQVLDTKNRIMTEETFTPFTFETAQDELTLSIKIQVPQQ</sequence>
<proteinExistence type="predicted"/>
<dbReference type="AlphaFoldDB" id="A0A1I0TKN5"/>
<dbReference type="RefSeq" id="WP_091703423.1">
    <property type="nucleotide sequence ID" value="NZ_FOJQ01000032.1"/>
</dbReference>
<dbReference type="Proteomes" id="UP000198979">
    <property type="component" value="Unassembled WGS sequence"/>
</dbReference>
<dbReference type="STRING" id="150248.SAMN05216169_103216"/>
<keyword evidence="2" id="KW-1185">Reference proteome</keyword>
<evidence type="ECO:0000313" key="1">
    <source>
        <dbReference type="EMBL" id="SFA52329.1"/>
    </source>
</evidence>
<dbReference type="EMBL" id="FOJQ01000032">
    <property type="protein sequence ID" value="SFA52329.1"/>
    <property type="molecule type" value="Genomic_DNA"/>
</dbReference>
<protein>
    <submittedName>
        <fullName evidence="1">Uncharacterized protein</fullName>
    </submittedName>
</protein>